<gene>
    <name evidence="3" type="ORF">C7M84_008816</name>
</gene>
<keyword evidence="4" id="KW-1185">Reference proteome</keyword>
<evidence type="ECO:0000313" key="3">
    <source>
        <dbReference type="EMBL" id="ROT72771.1"/>
    </source>
</evidence>
<comment type="caution">
    <text evidence="3">The sequence shown here is derived from an EMBL/GenBank/DDBJ whole genome shotgun (WGS) entry which is preliminary data.</text>
</comment>
<feature type="transmembrane region" description="Helical" evidence="2">
    <location>
        <begin position="319"/>
        <end position="342"/>
    </location>
</feature>
<evidence type="ECO:0000256" key="2">
    <source>
        <dbReference type="SAM" id="Phobius"/>
    </source>
</evidence>
<organism evidence="3 4">
    <name type="scientific">Penaeus vannamei</name>
    <name type="common">Whiteleg shrimp</name>
    <name type="synonym">Litopenaeus vannamei</name>
    <dbReference type="NCBI Taxonomy" id="6689"/>
    <lineage>
        <taxon>Eukaryota</taxon>
        <taxon>Metazoa</taxon>
        <taxon>Ecdysozoa</taxon>
        <taxon>Arthropoda</taxon>
        <taxon>Crustacea</taxon>
        <taxon>Multicrustacea</taxon>
        <taxon>Malacostraca</taxon>
        <taxon>Eumalacostraca</taxon>
        <taxon>Eucarida</taxon>
        <taxon>Decapoda</taxon>
        <taxon>Dendrobranchiata</taxon>
        <taxon>Penaeoidea</taxon>
        <taxon>Penaeidae</taxon>
        <taxon>Penaeus</taxon>
    </lineage>
</organism>
<accession>A0A3R7PI81</accession>
<reference evidence="3 4" key="1">
    <citation type="submission" date="2018-04" db="EMBL/GenBank/DDBJ databases">
        <authorList>
            <person name="Zhang X."/>
            <person name="Yuan J."/>
            <person name="Li F."/>
            <person name="Xiang J."/>
        </authorList>
    </citation>
    <scope>NUCLEOTIDE SEQUENCE [LARGE SCALE GENOMIC DNA]</scope>
    <source>
        <tissue evidence="3">Muscle</tissue>
    </source>
</reference>
<keyword evidence="2" id="KW-0472">Membrane</keyword>
<evidence type="ECO:0000313" key="4">
    <source>
        <dbReference type="Proteomes" id="UP000283509"/>
    </source>
</evidence>
<evidence type="ECO:0000256" key="1">
    <source>
        <dbReference type="SAM" id="MobiDB-lite"/>
    </source>
</evidence>
<reference evidence="3 4" key="2">
    <citation type="submission" date="2019-01" db="EMBL/GenBank/DDBJ databases">
        <title>The decoding of complex shrimp genome reveals the adaptation for benthos swimmer, frequently molting mechanism and breeding impact on genome.</title>
        <authorList>
            <person name="Sun Y."/>
            <person name="Gao Y."/>
            <person name="Yu Y."/>
        </authorList>
    </citation>
    <scope>NUCLEOTIDE SEQUENCE [LARGE SCALE GENOMIC DNA]</scope>
    <source>
        <tissue evidence="3">Muscle</tissue>
    </source>
</reference>
<feature type="region of interest" description="Disordered" evidence="1">
    <location>
        <begin position="1"/>
        <end position="65"/>
    </location>
</feature>
<dbReference type="Proteomes" id="UP000283509">
    <property type="component" value="Unassembled WGS sequence"/>
</dbReference>
<proteinExistence type="predicted"/>
<protein>
    <submittedName>
        <fullName evidence="3">Uncharacterized protein</fullName>
    </submittedName>
</protein>
<sequence length="521" mass="56769">MFQKATESEAATHGTEGPMTQLQTAAGAPRDTANGTADRGRRTSGRAWVGAGVGGGRGSGRAWVSEERGWGQRPWVEAGRGRRVGARSAAHTRRGGRGWLWADRGWTLRPRYLSIMDTPECGREGGVPHRHRPGMAGEEWWCLTHRFHRPRLGQTSASSFFIFFPPKFYFLSILYSGSLPLSFSPPLSRRPFTTPLPAFPSPPLSPLPFPSPPFPLLLPSLPLPSHSPPPLSHLPSSLPLPSPLLFLSPPLFLSLSPLPSPLPLPSSLPPFPPPSLSPPLSPPYTLLTSPSFPTPRSFLNLSSLSLSTFLPSSSLSPSFPLLSLAFLYLLSFLLFSLTIFFVSLSFPHLFLCLFLTFPFSPPIIGVTPSLLLFLALPSTFFLPPFSPLPSIPLFLPPSLLLSHFLHLSSIPPSLPLALSLTLPPSLLFLALPSPLFHTSFSHLTSFPPPSLGPSITFPFLPFSPYPPSLLLLPLILLHLTSFPPSLPYPPFLPRSSLTYLPYLLPSFSRPPSLLLSSFLPS</sequence>
<keyword evidence="2" id="KW-0812">Transmembrane</keyword>
<feature type="transmembrane region" description="Helical" evidence="2">
    <location>
        <begin position="349"/>
        <end position="376"/>
    </location>
</feature>
<name>A0A3R7PI81_PENVA</name>
<dbReference type="AlphaFoldDB" id="A0A3R7PI81"/>
<dbReference type="EMBL" id="QCYY01002113">
    <property type="protein sequence ID" value="ROT72771.1"/>
    <property type="molecule type" value="Genomic_DNA"/>
</dbReference>
<keyword evidence="2" id="KW-1133">Transmembrane helix</keyword>